<proteinExistence type="inferred from homology"/>
<evidence type="ECO:0000259" key="9">
    <source>
        <dbReference type="Pfam" id="PF25019"/>
    </source>
</evidence>
<dbReference type="PANTHER" id="PTHR36766:SF40">
    <property type="entry name" value="DISEASE RESISTANCE PROTEIN RGA3"/>
    <property type="match status" value="1"/>
</dbReference>
<comment type="caution">
    <text evidence="10">The sequence shown here is derived from an EMBL/GenBank/DDBJ whole genome shotgun (WGS) entry which is preliminary data.</text>
</comment>
<dbReference type="Gene3D" id="3.80.10.10">
    <property type="entry name" value="Ribonuclease Inhibitor"/>
    <property type="match status" value="3"/>
</dbReference>
<dbReference type="SUPFAM" id="SSF52058">
    <property type="entry name" value="L domain-like"/>
    <property type="match status" value="2"/>
</dbReference>
<dbReference type="Pfam" id="PF18052">
    <property type="entry name" value="Rx_N"/>
    <property type="match status" value="1"/>
</dbReference>
<evidence type="ECO:0000313" key="10">
    <source>
        <dbReference type="EMBL" id="KAF8676664.1"/>
    </source>
</evidence>
<keyword evidence="3" id="KW-0677">Repeat</keyword>
<evidence type="ECO:0000259" key="8">
    <source>
        <dbReference type="Pfam" id="PF23559"/>
    </source>
</evidence>
<dbReference type="InterPro" id="IPR027417">
    <property type="entry name" value="P-loop_NTPase"/>
</dbReference>
<feature type="domain" description="R13L1/DRL21-like LRR repeat region" evidence="9">
    <location>
        <begin position="485"/>
        <end position="601"/>
    </location>
</feature>
<dbReference type="Pfam" id="PF25019">
    <property type="entry name" value="LRR_R13L1-DRL21"/>
    <property type="match status" value="1"/>
</dbReference>
<evidence type="ECO:0000256" key="6">
    <source>
        <dbReference type="ARBA" id="ARBA00022840"/>
    </source>
</evidence>
<dbReference type="InterPro" id="IPR058922">
    <property type="entry name" value="WHD_DRP"/>
</dbReference>
<comment type="similarity">
    <text evidence="1">Belongs to the disease resistance NB-LRR family.</text>
</comment>
<evidence type="ECO:0000256" key="3">
    <source>
        <dbReference type="ARBA" id="ARBA00022737"/>
    </source>
</evidence>
<dbReference type="GO" id="GO:0043531">
    <property type="term" value="F:ADP binding"/>
    <property type="evidence" value="ECO:0007669"/>
    <property type="project" value="InterPro"/>
</dbReference>
<keyword evidence="2" id="KW-0433">Leucine-rich repeat</keyword>
<evidence type="ECO:0000256" key="4">
    <source>
        <dbReference type="ARBA" id="ARBA00022741"/>
    </source>
</evidence>
<dbReference type="Proteomes" id="UP000636709">
    <property type="component" value="Unassembled WGS sequence"/>
</dbReference>
<dbReference type="Gene3D" id="1.20.5.4130">
    <property type="match status" value="1"/>
</dbReference>
<dbReference type="InterPro" id="IPR032675">
    <property type="entry name" value="LRR_dom_sf"/>
</dbReference>
<evidence type="ECO:0000256" key="2">
    <source>
        <dbReference type="ARBA" id="ARBA00022614"/>
    </source>
</evidence>
<dbReference type="InterPro" id="IPR041118">
    <property type="entry name" value="Rx_N"/>
</dbReference>
<evidence type="ECO:0000256" key="5">
    <source>
        <dbReference type="ARBA" id="ARBA00022821"/>
    </source>
</evidence>
<dbReference type="AlphaFoldDB" id="A0A835E921"/>
<sequence length="1064" mass="120343">MADVALAALRWVASPIVKKLLADASTYLGVDMSRELQELEVITLPQFDLVIEAAEKSPHRDKLKAWLHKLKEAFYDTEDLLDEHEYNILKRKVKSRKDPLLKEDATSNKSTVLKPLRAAMSRASNLLPENRRLIRKINELKAILAEATGFRELLGLPAGNIAGCPAIPATSAPVATTTSLPTSKIFGRDKDRDRIVDMLLRKATISEESAASCSSLGIVGVGGMGKSTLAQYVYNDNRIEEYFDVQGLVDSCNQSKPFEDIGKDYFDEMVSGSFFQLVSERYYGSWYIMHDLLHDLAESLSSEDCFRLEEDDQITKLPCTVRHLSIRVKSLIKHKQIISELRHLRTVICIDPLMDDVNDLFQHVLQNLKKLRVLYLSCYNSNNLPESVGGLKHLRYLNLIKTLISELPKSLGILYHLQLLQLNHKIRSLPDEVCNLSKLRHIEGYDDRSYDRFERALPQVPNIGKLISLQKLNEFSVQKKKGHELRQLRDMNEISGSLSIRNLENVSGKDEAFESNLHKKSHIKKLELVWCSQHDLGTDDSLHLEILEGLRPPPNLESLVIEGYQSSAYPSWLLDGSYLENLESFGLVNCSVVEALPPDTKLFRHCHSLQLYGNPNMNTLPCLPEGLRDLSVDGSPLLMFVTNDEQEQRDLKENISWTDHLACQLNLIWEVHSKSYILVLSEEHSFLKQLMTLMDNDISKHLEIIKLVQEEKGDEALVKEDIIKAWLYCHEQRIRLISGSSIGQGLIPPSRLRTLHLFSCSITDRALAICLSGLNSLSRLSLVQIMTLSSLPSEEVFQHLTKLDYLFIKHCWSLRSLGGLRAATSVSDVRILYCPSLELARGSEFMPLSLEELSIYGCVLASDIFCSDLPNLNDILIASCRSSESLLVDHLPSLKSFSLYHLPDLCMLGGLSSLQLHHVHLIDVPKLTVECISQFHVKDSLYVSSSEFLKHMLSAEGFTVPSFLSLERCKEPTVSFEESANFSSVKCLRLCGCEMKSLTTNMNCLTGLEKLDIYSCPNVSCLPDLPPSLQHICIWYCELLEKSCRAPDGESWPKIAHIRWKEFR</sequence>
<dbReference type="InterPro" id="IPR056789">
    <property type="entry name" value="LRR_R13L1-DRL21"/>
</dbReference>
<evidence type="ECO:0000256" key="1">
    <source>
        <dbReference type="ARBA" id="ARBA00008894"/>
    </source>
</evidence>
<keyword evidence="6" id="KW-0067">ATP-binding</keyword>
<evidence type="ECO:0000259" key="7">
    <source>
        <dbReference type="Pfam" id="PF18052"/>
    </source>
</evidence>
<evidence type="ECO:0008006" key="12">
    <source>
        <dbReference type="Google" id="ProtNLM"/>
    </source>
</evidence>
<accession>A0A835E921</accession>
<dbReference type="GO" id="GO:0005524">
    <property type="term" value="F:ATP binding"/>
    <property type="evidence" value="ECO:0007669"/>
    <property type="project" value="UniProtKB-KW"/>
</dbReference>
<feature type="domain" description="Disease resistance protein winged helix" evidence="8">
    <location>
        <begin position="245"/>
        <end position="297"/>
    </location>
</feature>
<dbReference type="PANTHER" id="PTHR36766">
    <property type="entry name" value="PLANT BROAD-SPECTRUM MILDEW RESISTANCE PROTEIN RPW8"/>
    <property type="match status" value="1"/>
</dbReference>
<dbReference type="SUPFAM" id="SSF52540">
    <property type="entry name" value="P-loop containing nucleoside triphosphate hydrolases"/>
    <property type="match status" value="1"/>
</dbReference>
<dbReference type="GO" id="GO:0006952">
    <property type="term" value="P:defense response"/>
    <property type="evidence" value="ECO:0007669"/>
    <property type="project" value="UniProtKB-KW"/>
</dbReference>
<reference evidence="10" key="1">
    <citation type="submission" date="2020-07" db="EMBL/GenBank/DDBJ databases">
        <title>Genome sequence and genetic diversity analysis of an under-domesticated orphan crop, white fonio (Digitaria exilis).</title>
        <authorList>
            <person name="Bennetzen J.L."/>
            <person name="Chen S."/>
            <person name="Ma X."/>
            <person name="Wang X."/>
            <person name="Yssel A.E.J."/>
            <person name="Chaluvadi S.R."/>
            <person name="Johnson M."/>
            <person name="Gangashetty P."/>
            <person name="Hamidou F."/>
            <person name="Sanogo M.D."/>
            <person name="Zwaenepoel A."/>
            <person name="Wallace J."/>
            <person name="Van De Peer Y."/>
            <person name="Van Deynze A."/>
        </authorList>
    </citation>
    <scope>NUCLEOTIDE SEQUENCE</scope>
    <source>
        <tissue evidence="10">Leaves</tissue>
    </source>
</reference>
<keyword evidence="5" id="KW-0611">Plant defense</keyword>
<keyword evidence="11" id="KW-1185">Reference proteome</keyword>
<dbReference type="GO" id="GO:0051707">
    <property type="term" value="P:response to other organism"/>
    <property type="evidence" value="ECO:0007669"/>
    <property type="project" value="UniProtKB-ARBA"/>
</dbReference>
<keyword evidence="4" id="KW-0547">Nucleotide-binding</keyword>
<dbReference type="OrthoDB" id="785704at2759"/>
<protein>
    <recommendedName>
        <fullName evidence="12">Rp1-like protein</fullName>
    </recommendedName>
</protein>
<feature type="domain" description="Disease resistance N-terminal" evidence="7">
    <location>
        <begin position="43"/>
        <end position="97"/>
    </location>
</feature>
<dbReference type="EMBL" id="JACEFO010002155">
    <property type="protein sequence ID" value="KAF8676664.1"/>
    <property type="molecule type" value="Genomic_DNA"/>
</dbReference>
<organism evidence="10 11">
    <name type="scientific">Digitaria exilis</name>
    <dbReference type="NCBI Taxonomy" id="1010633"/>
    <lineage>
        <taxon>Eukaryota</taxon>
        <taxon>Viridiplantae</taxon>
        <taxon>Streptophyta</taxon>
        <taxon>Embryophyta</taxon>
        <taxon>Tracheophyta</taxon>
        <taxon>Spermatophyta</taxon>
        <taxon>Magnoliopsida</taxon>
        <taxon>Liliopsida</taxon>
        <taxon>Poales</taxon>
        <taxon>Poaceae</taxon>
        <taxon>PACMAD clade</taxon>
        <taxon>Panicoideae</taxon>
        <taxon>Panicodae</taxon>
        <taxon>Paniceae</taxon>
        <taxon>Anthephorinae</taxon>
        <taxon>Digitaria</taxon>
    </lineage>
</organism>
<name>A0A835E921_9POAL</name>
<evidence type="ECO:0000313" key="11">
    <source>
        <dbReference type="Proteomes" id="UP000636709"/>
    </source>
</evidence>
<gene>
    <name evidence="10" type="ORF">HU200_046899</name>
</gene>
<dbReference type="Pfam" id="PF23559">
    <property type="entry name" value="WHD_DRP"/>
    <property type="match status" value="1"/>
</dbReference>